<dbReference type="OrthoDB" id="420264at2759"/>
<gene>
    <name evidence="4" type="ORF">TRAPUB_12274</name>
</gene>
<dbReference type="InterPro" id="IPR029035">
    <property type="entry name" value="DHS-like_NAD/FAD-binding_dom"/>
</dbReference>
<protein>
    <submittedName>
        <fullName evidence="4">Uncharacterized protein</fullName>
    </submittedName>
</protein>
<evidence type="ECO:0000313" key="4">
    <source>
        <dbReference type="EMBL" id="OJT11230.1"/>
    </source>
</evidence>
<reference evidence="4 5" key="1">
    <citation type="submission" date="2016-10" db="EMBL/GenBank/DDBJ databases">
        <title>Genome sequence of the basidiomycete white-rot fungus Trametes pubescens.</title>
        <authorList>
            <person name="Makela M.R."/>
            <person name="Granchi Z."/>
            <person name="Peng M."/>
            <person name="De Vries R.P."/>
            <person name="Grigoriev I."/>
            <person name="Riley R."/>
            <person name="Hilden K."/>
        </authorList>
    </citation>
    <scope>NUCLEOTIDE SEQUENCE [LARGE SCALE GENOMIC DNA]</scope>
    <source>
        <strain evidence="4 5">FBCC735</strain>
    </source>
</reference>
<accession>A0A1M2VUN8</accession>
<proteinExistence type="predicted"/>
<dbReference type="STRING" id="154538.A0A1M2VUN8"/>
<evidence type="ECO:0000313" key="5">
    <source>
        <dbReference type="Proteomes" id="UP000184267"/>
    </source>
</evidence>
<comment type="caution">
    <text evidence="4">The sequence shown here is derived from an EMBL/GenBank/DDBJ whole genome shotgun (WGS) entry which is preliminary data.</text>
</comment>
<name>A0A1M2VUN8_TRAPU</name>
<feature type="region of interest" description="Disordered" evidence="3">
    <location>
        <begin position="114"/>
        <end position="137"/>
    </location>
</feature>
<keyword evidence="2" id="KW-0496">Mitochondrion</keyword>
<dbReference type="SUPFAM" id="SSF52467">
    <property type="entry name" value="DHS-like NAD/FAD-binding domain"/>
    <property type="match status" value="1"/>
</dbReference>
<evidence type="ECO:0000256" key="3">
    <source>
        <dbReference type="SAM" id="MobiDB-lite"/>
    </source>
</evidence>
<feature type="region of interest" description="Disordered" evidence="3">
    <location>
        <begin position="158"/>
        <end position="198"/>
    </location>
</feature>
<dbReference type="GO" id="GO:0005739">
    <property type="term" value="C:mitochondrion"/>
    <property type="evidence" value="ECO:0007669"/>
    <property type="project" value="UniProtKB-SubCell"/>
</dbReference>
<dbReference type="Gene3D" id="3.40.50.1220">
    <property type="entry name" value="TPP-binding domain"/>
    <property type="match status" value="1"/>
</dbReference>
<sequence length="198" mass="21550">MEDRQEVDLLIIIGTSLKVSPVSETICKPQHTPVVRSRCSPPFPPSAPATFGATGLAPCFVLLPVIATDVEAQILINKTPIKHINPDVVLLGNADDIVLHLCGKLGWDLPEAPVPTRNLDAPRPNLKKRPSAEFEREPRRVGNSHVWLFEGAEGGRWVEEVERRSQPQEQPGSGASSGSTSAAPTPFDDRQAKKSRTE</sequence>
<feature type="compositionally biased region" description="Basic and acidic residues" evidence="3">
    <location>
        <begin position="187"/>
        <end position="198"/>
    </location>
</feature>
<organism evidence="4 5">
    <name type="scientific">Trametes pubescens</name>
    <name type="common">White-rot fungus</name>
    <dbReference type="NCBI Taxonomy" id="154538"/>
    <lineage>
        <taxon>Eukaryota</taxon>
        <taxon>Fungi</taxon>
        <taxon>Dikarya</taxon>
        <taxon>Basidiomycota</taxon>
        <taxon>Agaricomycotina</taxon>
        <taxon>Agaricomycetes</taxon>
        <taxon>Polyporales</taxon>
        <taxon>Polyporaceae</taxon>
        <taxon>Trametes</taxon>
    </lineage>
</organism>
<comment type="subcellular location">
    <subcellularLocation>
        <location evidence="1">Mitochondrion</location>
    </subcellularLocation>
</comment>
<evidence type="ECO:0000256" key="2">
    <source>
        <dbReference type="ARBA" id="ARBA00023128"/>
    </source>
</evidence>
<dbReference type="AlphaFoldDB" id="A0A1M2VUN8"/>
<dbReference type="Proteomes" id="UP000184267">
    <property type="component" value="Unassembled WGS sequence"/>
</dbReference>
<dbReference type="EMBL" id="MNAD01000670">
    <property type="protein sequence ID" value="OJT11230.1"/>
    <property type="molecule type" value="Genomic_DNA"/>
</dbReference>
<feature type="compositionally biased region" description="Low complexity" evidence="3">
    <location>
        <begin position="171"/>
        <end position="186"/>
    </location>
</feature>
<keyword evidence="5" id="KW-1185">Reference proteome</keyword>
<evidence type="ECO:0000256" key="1">
    <source>
        <dbReference type="ARBA" id="ARBA00004173"/>
    </source>
</evidence>